<keyword evidence="3" id="KW-0238">DNA-binding</keyword>
<evidence type="ECO:0000256" key="1">
    <source>
        <dbReference type="ARBA" id="ARBA00010466"/>
    </source>
</evidence>
<organism evidence="7 8">
    <name type="scientific">Kineosporia babensis</name>
    <dbReference type="NCBI Taxonomy" id="499548"/>
    <lineage>
        <taxon>Bacteria</taxon>
        <taxon>Bacillati</taxon>
        <taxon>Actinomycetota</taxon>
        <taxon>Actinomycetes</taxon>
        <taxon>Kineosporiales</taxon>
        <taxon>Kineosporiaceae</taxon>
        <taxon>Kineosporia</taxon>
    </lineage>
</organism>
<dbReference type="InterPro" id="IPR051054">
    <property type="entry name" value="SorC_transcr_regulators"/>
</dbReference>
<evidence type="ECO:0000259" key="5">
    <source>
        <dbReference type="Pfam" id="PF04198"/>
    </source>
</evidence>
<accession>A0A9X1SUY2</accession>
<dbReference type="InterPro" id="IPR007324">
    <property type="entry name" value="Sugar-bd_dom_put"/>
</dbReference>
<dbReference type="InterPro" id="IPR037171">
    <property type="entry name" value="NagB/RpiA_transferase-like"/>
</dbReference>
<reference evidence="7" key="1">
    <citation type="submission" date="2021-11" db="EMBL/GenBank/DDBJ databases">
        <title>Streptomyces corallinus and Kineosporia corallina sp. nov., two new coral-derived marine actinobacteria.</title>
        <authorList>
            <person name="Buangrab K."/>
            <person name="Sutthacheep M."/>
            <person name="Yeemin T."/>
            <person name="Harunari E."/>
            <person name="Igarashi Y."/>
            <person name="Sripreechasak P."/>
            <person name="Kanchanasin P."/>
            <person name="Tanasupawat S."/>
            <person name="Phongsopitanun W."/>
        </authorList>
    </citation>
    <scope>NUCLEOTIDE SEQUENCE</scope>
    <source>
        <strain evidence="7">JCM 31032</strain>
    </source>
</reference>
<protein>
    <submittedName>
        <fullName evidence="7">Sugar-binding transcriptional regulator</fullName>
    </submittedName>
</protein>
<feature type="domain" description="Sugar-binding" evidence="5">
    <location>
        <begin position="77"/>
        <end position="329"/>
    </location>
</feature>
<dbReference type="SUPFAM" id="SSF46785">
    <property type="entry name" value="Winged helix' DNA-binding domain"/>
    <property type="match status" value="1"/>
</dbReference>
<dbReference type="InterPro" id="IPR039554">
    <property type="entry name" value="HigA2-like_HTH"/>
</dbReference>
<gene>
    <name evidence="7" type="ORF">LR394_21165</name>
</gene>
<dbReference type="AlphaFoldDB" id="A0A9X1SUY2"/>
<evidence type="ECO:0000256" key="3">
    <source>
        <dbReference type="ARBA" id="ARBA00023125"/>
    </source>
</evidence>
<evidence type="ECO:0000313" key="8">
    <source>
        <dbReference type="Proteomes" id="UP001138997"/>
    </source>
</evidence>
<comment type="caution">
    <text evidence="7">The sequence shown here is derived from an EMBL/GenBank/DDBJ whole genome shotgun (WGS) entry which is preliminary data.</text>
</comment>
<dbReference type="InterPro" id="IPR036390">
    <property type="entry name" value="WH_DNA-bd_sf"/>
</dbReference>
<dbReference type="RefSeq" id="WP_231444589.1">
    <property type="nucleotide sequence ID" value="NZ_JAJOMB010000011.1"/>
</dbReference>
<keyword evidence="8" id="KW-1185">Reference proteome</keyword>
<dbReference type="Pfam" id="PF13744">
    <property type="entry name" value="HTH_37"/>
    <property type="match status" value="1"/>
</dbReference>
<dbReference type="GO" id="GO:0030246">
    <property type="term" value="F:carbohydrate binding"/>
    <property type="evidence" value="ECO:0007669"/>
    <property type="project" value="InterPro"/>
</dbReference>
<evidence type="ECO:0000256" key="2">
    <source>
        <dbReference type="ARBA" id="ARBA00023015"/>
    </source>
</evidence>
<dbReference type="PANTHER" id="PTHR34294">
    <property type="entry name" value="TRANSCRIPTIONAL REGULATOR-RELATED"/>
    <property type="match status" value="1"/>
</dbReference>
<evidence type="ECO:0000313" key="7">
    <source>
        <dbReference type="EMBL" id="MCD5313422.1"/>
    </source>
</evidence>
<evidence type="ECO:0000256" key="4">
    <source>
        <dbReference type="ARBA" id="ARBA00023163"/>
    </source>
</evidence>
<dbReference type="Gene3D" id="1.10.10.60">
    <property type="entry name" value="Homeodomain-like"/>
    <property type="match status" value="1"/>
</dbReference>
<keyword evidence="2" id="KW-0805">Transcription regulation</keyword>
<dbReference type="SUPFAM" id="SSF100950">
    <property type="entry name" value="NagB/RpiA/CoA transferase-like"/>
    <property type="match status" value="1"/>
</dbReference>
<dbReference type="Proteomes" id="UP001138997">
    <property type="component" value="Unassembled WGS sequence"/>
</dbReference>
<dbReference type="Gene3D" id="3.40.50.1360">
    <property type="match status" value="1"/>
</dbReference>
<proteinExistence type="inferred from homology"/>
<comment type="similarity">
    <text evidence="1">Belongs to the SorC transcriptional regulatory family.</text>
</comment>
<feature type="domain" description="HigA2-like helix-turn-helix" evidence="6">
    <location>
        <begin position="22"/>
        <end position="60"/>
    </location>
</feature>
<name>A0A9X1SUY2_9ACTN</name>
<dbReference type="EMBL" id="JAJOMB010000011">
    <property type="protein sequence ID" value="MCD5313422.1"/>
    <property type="molecule type" value="Genomic_DNA"/>
</dbReference>
<sequence length="333" mass="35559">MTDAPSRRPGPAGPVLPAGQIRLLTKVARMYHERGLRQPEIAAQLHISQPRVSRLLKKAVELGIVRTIVISPRGVYADMEEAVEQKYGLSEVVVADTGDETEEERILPALASTAAVYLETTLMGGERVGISSWSSTLLATVEAMQPRPARTTEEVVQVLGGMGVVTAQATATRLTGRLAQMTGGNAVYLPAPGLVASSATRDGLVADQAIADVLRAWEHLTLLLAGIGSLEPSPLLRQSGNAIAETETAHLRRLGAVGDVCLRFFDAHGEHITTPFEDRLIGIGADVLRRVPRRVGVAGGDRKYNAIRASLQGGWVNVLITDHRVAERLAAEG</sequence>
<evidence type="ECO:0000259" key="6">
    <source>
        <dbReference type="Pfam" id="PF13744"/>
    </source>
</evidence>
<dbReference type="GO" id="GO:0003677">
    <property type="term" value="F:DNA binding"/>
    <property type="evidence" value="ECO:0007669"/>
    <property type="project" value="UniProtKB-KW"/>
</dbReference>
<keyword evidence="4" id="KW-0804">Transcription</keyword>
<dbReference type="Pfam" id="PF04198">
    <property type="entry name" value="Sugar-bind"/>
    <property type="match status" value="1"/>
</dbReference>
<dbReference type="PANTHER" id="PTHR34294:SF1">
    <property type="entry name" value="TRANSCRIPTIONAL REGULATOR LSRR"/>
    <property type="match status" value="1"/>
</dbReference>